<gene>
    <name evidence="2" type="ORF">Goshw_021589</name>
</gene>
<feature type="non-terminal residue" evidence="2">
    <location>
        <position position="1"/>
    </location>
</feature>
<dbReference type="EMBL" id="JABFAF010000007">
    <property type="protein sequence ID" value="MBA0860818.1"/>
    <property type="molecule type" value="Genomic_DNA"/>
</dbReference>
<comment type="caution">
    <text evidence="2">The sequence shown here is derived from an EMBL/GenBank/DDBJ whole genome shotgun (WGS) entry which is preliminary data.</text>
</comment>
<evidence type="ECO:0000256" key="1">
    <source>
        <dbReference type="SAM" id="MobiDB-lite"/>
    </source>
</evidence>
<feature type="compositionally biased region" description="Basic residues" evidence="1">
    <location>
        <begin position="71"/>
        <end position="80"/>
    </location>
</feature>
<accession>A0A7J9LQ70</accession>
<dbReference type="AlphaFoldDB" id="A0A7J9LQ70"/>
<evidence type="ECO:0000313" key="2">
    <source>
        <dbReference type="EMBL" id="MBA0860818.1"/>
    </source>
</evidence>
<proteinExistence type="predicted"/>
<dbReference type="Proteomes" id="UP000593576">
    <property type="component" value="Unassembled WGS sequence"/>
</dbReference>
<reference evidence="2 3" key="1">
    <citation type="journal article" date="2019" name="Genome Biol. Evol.">
        <title>Insights into the evolution of the New World diploid cottons (Gossypium, subgenus Houzingenia) based on genome sequencing.</title>
        <authorList>
            <person name="Grover C.E."/>
            <person name="Arick M.A. 2nd"/>
            <person name="Thrash A."/>
            <person name="Conover J.L."/>
            <person name="Sanders W.S."/>
            <person name="Peterson D.G."/>
            <person name="Frelichowski J.E."/>
            <person name="Scheffler J.A."/>
            <person name="Scheffler B.E."/>
            <person name="Wendel J.F."/>
        </authorList>
    </citation>
    <scope>NUCLEOTIDE SEQUENCE [LARGE SCALE GENOMIC DNA]</scope>
    <source>
        <strain evidence="2">1</strain>
        <tissue evidence="2">Leaf</tissue>
    </source>
</reference>
<name>A0A7J9LQ70_GOSSC</name>
<dbReference type="OrthoDB" id="996872at2759"/>
<evidence type="ECO:0000313" key="3">
    <source>
        <dbReference type="Proteomes" id="UP000593576"/>
    </source>
</evidence>
<feature type="region of interest" description="Disordered" evidence="1">
    <location>
        <begin position="51"/>
        <end position="80"/>
    </location>
</feature>
<keyword evidence="3" id="KW-1185">Reference proteome</keyword>
<protein>
    <submittedName>
        <fullName evidence="2">Uncharacterized protein</fullName>
    </submittedName>
</protein>
<sequence>ENPKTYVDNCYTKETQLAIYSNFIRPIRGLKQWKPLPDMLPILPPLIRRLPSRPTKIKRKEPDEPQTTVKLSKKGVQKLP</sequence>
<organism evidence="2 3">
    <name type="scientific">Gossypium schwendimanii</name>
    <name type="common">Cotton</name>
    <dbReference type="NCBI Taxonomy" id="34291"/>
    <lineage>
        <taxon>Eukaryota</taxon>
        <taxon>Viridiplantae</taxon>
        <taxon>Streptophyta</taxon>
        <taxon>Embryophyta</taxon>
        <taxon>Tracheophyta</taxon>
        <taxon>Spermatophyta</taxon>
        <taxon>Magnoliopsida</taxon>
        <taxon>eudicotyledons</taxon>
        <taxon>Gunneridae</taxon>
        <taxon>Pentapetalae</taxon>
        <taxon>rosids</taxon>
        <taxon>malvids</taxon>
        <taxon>Malvales</taxon>
        <taxon>Malvaceae</taxon>
        <taxon>Malvoideae</taxon>
        <taxon>Gossypium</taxon>
    </lineage>
</organism>